<accession>A0ABD2ZG03</accession>
<evidence type="ECO:0000256" key="1">
    <source>
        <dbReference type="SAM" id="MobiDB-lite"/>
    </source>
</evidence>
<feature type="compositionally biased region" description="Basic and acidic residues" evidence="1">
    <location>
        <begin position="30"/>
        <end position="55"/>
    </location>
</feature>
<organism evidence="2 3">
    <name type="scientific">Cinchona calisaya</name>
    <dbReference type="NCBI Taxonomy" id="153742"/>
    <lineage>
        <taxon>Eukaryota</taxon>
        <taxon>Viridiplantae</taxon>
        <taxon>Streptophyta</taxon>
        <taxon>Embryophyta</taxon>
        <taxon>Tracheophyta</taxon>
        <taxon>Spermatophyta</taxon>
        <taxon>Magnoliopsida</taxon>
        <taxon>eudicotyledons</taxon>
        <taxon>Gunneridae</taxon>
        <taxon>Pentapetalae</taxon>
        <taxon>asterids</taxon>
        <taxon>lamiids</taxon>
        <taxon>Gentianales</taxon>
        <taxon>Rubiaceae</taxon>
        <taxon>Cinchonoideae</taxon>
        <taxon>Cinchoneae</taxon>
        <taxon>Cinchona</taxon>
    </lineage>
</organism>
<protein>
    <submittedName>
        <fullName evidence="2">Uncharacterized protein</fullName>
    </submittedName>
</protein>
<dbReference type="AlphaFoldDB" id="A0ABD2ZG03"/>
<name>A0ABD2ZG03_9GENT</name>
<proteinExistence type="predicted"/>
<dbReference type="Proteomes" id="UP001630127">
    <property type="component" value="Unassembled WGS sequence"/>
</dbReference>
<sequence length="132" mass="15308">MKCIEYPSSCNRIDTVQACVNQVMDEVKEKDLPRDEDFKKEEDKQEKKGVEEKNEVSTTSGDGTMACLRYTARKNTGRHYSYMSHFHNMRLGRGSQIDPITLTLEFDSKATEYITNDESWSDDEIYPMDDSE</sequence>
<evidence type="ECO:0000313" key="2">
    <source>
        <dbReference type="EMBL" id="KAL3516633.1"/>
    </source>
</evidence>
<reference evidence="2 3" key="1">
    <citation type="submission" date="2024-11" db="EMBL/GenBank/DDBJ databases">
        <title>A near-complete genome assembly of Cinchona calisaya.</title>
        <authorList>
            <person name="Lian D.C."/>
            <person name="Zhao X.W."/>
            <person name="Wei L."/>
        </authorList>
    </citation>
    <scope>NUCLEOTIDE SEQUENCE [LARGE SCALE GENOMIC DNA]</scope>
    <source>
        <tissue evidence="2">Nenye</tissue>
    </source>
</reference>
<dbReference type="EMBL" id="JBJUIK010000010">
    <property type="protein sequence ID" value="KAL3516633.1"/>
    <property type="molecule type" value="Genomic_DNA"/>
</dbReference>
<keyword evidence="3" id="KW-1185">Reference proteome</keyword>
<comment type="caution">
    <text evidence="2">The sequence shown here is derived from an EMBL/GenBank/DDBJ whole genome shotgun (WGS) entry which is preliminary data.</text>
</comment>
<evidence type="ECO:0000313" key="3">
    <source>
        <dbReference type="Proteomes" id="UP001630127"/>
    </source>
</evidence>
<feature type="region of interest" description="Disordered" evidence="1">
    <location>
        <begin position="30"/>
        <end position="62"/>
    </location>
</feature>
<gene>
    <name evidence="2" type="ORF">ACH5RR_023535</name>
</gene>